<reference evidence="1" key="1">
    <citation type="submission" date="2020-10" db="EMBL/GenBank/DDBJ databases">
        <authorList>
            <person name="Gilroy R."/>
        </authorList>
    </citation>
    <scope>NUCLEOTIDE SEQUENCE</scope>
    <source>
        <strain evidence="1">CHK187-14744</strain>
    </source>
</reference>
<reference evidence="1" key="2">
    <citation type="journal article" date="2021" name="PeerJ">
        <title>Extensive microbial diversity within the chicken gut microbiome revealed by metagenomics and culture.</title>
        <authorList>
            <person name="Gilroy R."/>
            <person name="Ravi A."/>
            <person name="Getino M."/>
            <person name="Pursley I."/>
            <person name="Horton D.L."/>
            <person name="Alikhan N.F."/>
            <person name="Baker D."/>
            <person name="Gharbi K."/>
            <person name="Hall N."/>
            <person name="Watson M."/>
            <person name="Adriaenssens E.M."/>
            <person name="Foster-Nyarko E."/>
            <person name="Jarju S."/>
            <person name="Secka A."/>
            <person name="Antonio M."/>
            <person name="Oren A."/>
            <person name="Chaudhuri R.R."/>
            <person name="La Ragione R."/>
            <person name="Hildebrand F."/>
            <person name="Pallen M.J."/>
        </authorList>
    </citation>
    <scope>NUCLEOTIDE SEQUENCE</scope>
    <source>
        <strain evidence="1">CHK187-14744</strain>
    </source>
</reference>
<comment type="caution">
    <text evidence="1">The sequence shown here is derived from an EMBL/GenBank/DDBJ whole genome shotgun (WGS) entry which is preliminary data.</text>
</comment>
<organism evidence="1 2">
    <name type="scientific">Candidatus Onthocola gallistercoris</name>
    <dbReference type="NCBI Taxonomy" id="2840876"/>
    <lineage>
        <taxon>Bacteria</taxon>
        <taxon>Bacillati</taxon>
        <taxon>Bacillota</taxon>
        <taxon>Bacilli</taxon>
        <taxon>Candidatus Onthocola</taxon>
    </lineage>
</organism>
<dbReference type="InterPro" id="IPR014998">
    <property type="entry name" value="DUF1848"/>
</dbReference>
<name>A0A9D1HHR7_9FIRM</name>
<sequence>MILSVSRRTDIPNHYSDWFFQRLEEGYVCVRNPINAHQVSRICLSPEVLDMIVFWTKNPAPMLERLDELEAYKYYFQFTLNGYGPDIEPGMPDADTVRVPVFRKLSEKIGKKRVVWRYDPILFTDTYTEAWHMETFEHLAGQLCGYTDTVVISFVDMYQKIQKAVRRLAFLRPEEAVISRLAAFISRTAGHYDMKVQTCGEDLSLEQYGIHAGACIDKTRIESITDYQIRGKRDRYQRKTCGCIESVEIGTYHTCPNHCVYCYANDLKRYPLVSAKYDRTSPILCGELREDDCVAEKKMESQRRKRRRRE</sequence>
<evidence type="ECO:0000313" key="2">
    <source>
        <dbReference type="Proteomes" id="UP000824164"/>
    </source>
</evidence>
<gene>
    <name evidence="1" type="ORF">IAB63_09125</name>
</gene>
<dbReference type="EMBL" id="DVLT01000055">
    <property type="protein sequence ID" value="HIU03401.1"/>
    <property type="molecule type" value="Genomic_DNA"/>
</dbReference>
<dbReference type="Pfam" id="PF08902">
    <property type="entry name" value="DUF1848"/>
    <property type="match status" value="1"/>
</dbReference>
<dbReference type="Proteomes" id="UP000824164">
    <property type="component" value="Unassembled WGS sequence"/>
</dbReference>
<protein>
    <submittedName>
        <fullName evidence="1">DUF1848 domain-containing protein</fullName>
    </submittedName>
</protein>
<accession>A0A9D1HHR7</accession>
<evidence type="ECO:0000313" key="1">
    <source>
        <dbReference type="EMBL" id="HIU03401.1"/>
    </source>
</evidence>
<dbReference type="AlphaFoldDB" id="A0A9D1HHR7"/>
<proteinExistence type="predicted"/>